<organism evidence="2 3">
    <name type="scientific">Deinococcus seoulensis</name>
    <dbReference type="NCBI Taxonomy" id="1837379"/>
    <lineage>
        <taxon>Bacteria</taxon>
        <taxon>Thermotogati</taxon>
        <taxon>Deinococcota</taxon>
        <taxon>Deinococci</taxon>
        <taxon>Deinococcales</taxon>
        <taxon>Deinococcaceae</taxon>
        <taxon>Deinococcus</taxon>
    </lineage>
</organism>
<comment type="caution">
    <text evidence="2">The sequence shown here is derived from an EMBL/GenBank/DDBJ whole genome shotgun (WGS) entry which is preliminary data.</text>
</comment>
<feature type="chain" id="PRO_5046928033" evidence="1">
    <location>
        <begin position="21"/>
        <end position="168"/>
    </location>
</feature>
<dbReference type="Proteomes" id="UP000634308">
    <property type="component" value="Unassembled WGS sequence"/>
</dbReference>
<keyword evidence="3" id="KW-1185">Reference proteome</keyword>
<feature type="signal peptide" evidence="1">
    <location>
        <begin position="1"/>
        <end position="20"/>
    </location>
</feature>
<evidence type="ECO:0000313" key="3">
    <source>
        <dbReference type="Proteomes" id="UP000634308"/>
    </source>
</evidence>
<gene>
    <name evidence="2" type="ORF">GCM10008959_11990</name>
</gene>
<sequence length="168" mass="18785">MPRPTLLLTLAALTLGTAHAVRVPDFLNRVDRITTRPFCQTFGCHAQPVTVGPDATYRSVTLTTYRYEIQKIFGQLTIRRMQDGYVYDMHLTAAAYPLTDVQARAFSLLTRDLLDVTFSRAQLNTCLNEARQDDQGGFLTLVDQWAVGCSLIPQDGSFKSVITIWPIG</sequence>
<dbReference type="RefSeq" id="WP_189064078.1">
    <property type="nucleotide sequence ID" value="NZ_BMQM01000005.1"/>
</dbReference>
<name>A0ABQ2RRA5_9DEIO</name>
<evidence type="ECO:0000313" key="2">
    <source>
        <dbReference type="EMBL" id="GGR52220.1"/>
    </source>
</evidence>
<dbReference type="EMBL" id="BMQM01000005">
    <property type="protein sequence ID" value="GGR52220.1"/>
    <property type="molecule type" value="Genomic_DNA"/>
</dbReference>
<reference evidence="3" key="1">
    <citation type="journal article" date="2019" name="Int. J. Syst. Evol. Microbiol.">
        <title>The Global Catalogue of Microorganisms (GCM) 10K type strain sequencing project: providing services to taxonomists for standard genome sequencing and annotation.</title>
        <authorList>
            <consortium name="The Broad Institute Genomics Platform"/>
            <consortium name="The Broad Institute Genome Sequencing Center for Infectious Disease"/>
            <person name="Wu L."/>
            <person name="Ma J."/>
        </authorList>
    </citation>
    <scope>NUCLEOTIDE SEQUENCE [LARGE SCALE GENOMIC DNA]</scope>
    <source>
        <strain evidence="3">JCM 31404</strain>
    </source>
</reference>
<keyword evidence="1" id="KW-0732">Signal</keyword>
<protein>
    <submittedName>
        <fullName evidence="2">Uncharacterized protein</fullName>
    </submittedName>
</protein>
<accession>A0ABQ2RRA5</accession>
<proteinExistence type="predicted"/>
<evidence type="ECO:0000256" key="1">
    <source>
        <dbReference type="SAM" id="SignalP"/>
    </source>
</evidence>